<dbReference type="Pfam" id="PF00931">
    <property type="entry name" value="NB-ARC"/>
    <property type="match status" value="1"/>
</dbReference>
<dbReference type="SUPFAM" id="SSF46785">
    <property type="entry name" value="Winged helix' DNA-binding domain"/>
    <property type="match status" value="1"/>
</dbReference>
<evidence type="ECO:0000256" key="2">
    <source>
        <dbReference type="ARBA" id="ARBA00022737"/>
    </source>
</evidence>
<dbReference type="InterPro" id="IPR000157">
    <property type="entry name" value="TIR_dom"/>
</dbReference>
<feature type="domain" description="TIR" evidence="4">
    <location>
        <begin position="8"/>
        <end position="139"/>
    </location>
</feature>
<dbReference type="Gene3D" id="3.80.10.10">
    <property type="entry name" value="Ribonuclease Inhibitor"/>
    <property type="match status" value="2"/>
</dbReference>
<dbReference type="PROSITE" id="PS50104">
    <property type="entry name" value="TIR"/>
    <property type="match status" value="1"/>
</dbReference>
<name>A0ABM0XYC3_CAMSA</name>
<dbReference type="SUPFAM" id="SSF52540">
    <property type="entry name" value="P-loop containing nucleoside triphosphate hydrolases"/>
    <property type="match status" value="1"/>
</dbReference>
<dbReference type="InterPro" id="IPR002182">
    <property type="entry name" value="NB-ARC"/>
</dbReference>
<protein>
    <submittedName>
        <fullName evidence="6">Protein DA1-related 4-like isoform X1</fullName>
    </submittedName>
</protein>
<dbReference type="Pfam" id="PF07725">
    <property type="entry name" value="LRR_3"/>
    <property type="match status" value="1"/>
</dbReference>
<dbReference type="PANTHER" id="PTHR11017">
    <property type="entry name" value="LEUCINE-RICH REPEAT-CONTAINING PROTEIN"/>
    <property type="match status" value="1"/>
</dbReference>
<dbReference type="Pfam" id="PF23282">
    <property type="entry name" value="WHD_ROQ1"/>
    <property type="match status" value="1"/>
</dbReference>
<organism evidence="5 6">
    <name type="scientific">Camelina sativa</name>
    <name type="common">False flax</name>
    <name type="synonym">Myagrum sativum</name>
    <dbReference type="NCBI Taxonomy" id="90675"/>
    <lineage>
        <taxon>Eukaryota</taxon>
        <taxon>Viridiplantae</taxon>
        <taxon>Streptophyta</taxon>
        <taxon>Embryophyta</taxon>
        <taxon>Tracheophyta</taxon>
        <taxon>Spermatophyta</taxon>
        <taxon>Magnoliopsida</taxon>
        <taxon>eudicotyledons</taxon>
        <taxon>Gunneridae</taxon>
        <taxon>Pentapetalae</taxon>
        <taxon>rosids</taxon>
        <taxon>malvids</taxon>
        <taxon>Brassicales</taxon>
        <taxon>Brassicaceae</taxon>
        <taxon>Camelineae</taxon>
        <taxon>Camelina</taxon>
    </lineage>
</organism>
<accession>A0ABM0XYC3</accession>
<evidence type="ECO:0000313" key="5">
    <source>
        <dbReference type="Proteomes" id="UP000694864"/>
    </source>
</evidence>
<evidence type="ECO:0000256" key="1">
    <source>
        <dbReference type="ARBA" id="ARBA00022614"/>
    </source>
</evidence>
<dbReference type="RefSeq" id="XP_010492762.1">
    <property type="nucleotide sequence ID" value="XM_010494460.2"/>
</dbReference>
<dbReference type="InterPro" id="IPR027417">
    <property type="entry name" value="P-loop_NTPase"/>
</dbReference>
<dbReference type="InterPro" id="IPR035897">
    <property type="entry name" value="Toll_tir_struct_dom_sf"/>
</dbReference>
<dbReference type="Gene3D" id="3.40.50.10140">
    <property type="entry name" value="Toll/interleukin-1 receptor homology (TIR) domain"/>
    <property type="match status" value="1"/>
</dbReference>
<keyword evidence="3" id="KW-0611">Plant defense</keyword>
<proteinExistence type="predicted"/>
<keyword evidence="5" id="KW-1185">Reference proteome</keyword>
<dbReference type="GeneID" id="104770109"/>
<gene>
    <name evidence="6" type="primary">LOC104770109</name>
</gene>
<evidence type="ECO:0000256" key="3">
    <source>
        <dbReference type="ARBA" id="ARBA00022821"/>
    </source>
</evidence>
<dbReference type="Gene3D" id="1.10.8.430">
    <property type="entry name" value="Helical domain of apoptotic protease-activating factors"/>
    <property type="match status" value="1"/>
</dbReference>
<dbReference type="InterPro" id="IPR036390">
    <property type="entry name" value="WH_DNA-bd_sf"/>
</dbReference>
<dbReference type="PRINTS" id="PR00364">
    <property type="entry name" value="DISEASERSIST"/>
</dbReference>
<reference evidence="6" key="2">
    <citation type="submission" date="2025-08" db="UniProtKB">
        <authorList>
            <consortium name="RefSeq"/>
        </authorList>
    </citation>
    <scope>IDENTIFICATION</scope>
    <source>
        <tissue evidence="6">Leaf</tissue>
    </source>
</reference>
<dbReference type="Gene3D" id="3.40.50.300">
    <property type="entry name" value="P-loop containing nucleotide triphosphate hydrolases"/>
    <property type="match status" value="1"/>
</dbReference>
<keyword evidence="2" id="KW-0677">Repeat</keyword>
<dbReference type="InterPro" id="IPR058192">
    <property type="entry name" value="WHD_ROQ1-like"/>
</dbReference>
<dbReference type="InterPro" id="IPR044974">
    <property type="entry name" value="Disease_R_plants"/>
</dbReference>
<dbReference type="InterPro" id="IPR032675">
    <property type="entry name" value="LRR_dom_sf"/>
</dbReference>
<sequence>MGDNETASSRSVNIICEETVRYSFVSHLSAALRREGISISVFADTDLDYRNQGATTLSVVVFSETNAFSLTWVDNFAKVLELRRNNNGHKVTPVFYGIDPSVIDQEWMLMLLETGYSAGNQSSDAQLVEDIVRDIYGKLCPTERIGIYTRLMEIENLLCEQSWDVRRLGIWGMPGIGKTTLAKAVFEHMSSDYDASCFIDSFDEQLHKEGPHRLLEENFGKILVEKFGVSTSYMTRLSLLKDKLCMIRFLVVLDDVHNPLVAQSFLGRLDWFGPGSLIIITSKYKQVFSLCQISHVYEVQGLNKHEGLQLFSKIVFEKDVLEQNDMELSTKVIDYANGNPLALCIYGRELKEKKSELEAAFLKLKQFPPKKFQDRLKSVYSALGDNERDIFLDIVCFFKGENVDYVVQLLNGCGYFPRVGIDVLVDKCLVTISENILHVTDLIQDIFRDIMAGERIQMERCTTLWQPSSIRYLLEDDELRAEGEPKECHKCLLVAGDIEGICLDTSSLIFDVNPDAFKKMVSLRFLKVYNSYSENVPRLKFPKGLNSLPCELRLLHWENYPFEYLPQGFDLHELVELNMPYSQLKKLRARTKNFEMLKRIRLCHSQQLVEFDIPFEAQSIELIDLQGCTRLECFPAMTTLQHLRVLNLTGCRNIKTVPGIPPHIEELNLQGTSIEEIPISIVASSSRPNCKELMNHMKNFPGLEHIDLEKAKNLIKVSPYDQGFRKLVRLNMKDCFHLRSLPDMYNLESVQVLDLSGCSHLEEIKGFPRNMKELYLAGTSIRELPYFPGSLEFLNAHDCYLLKSVWLHFEQLPRHYTFSNCFSLSLETSIEFLEKGLTKVIKLLKEQNQEHIKAPAFNICFPADVFPGFFDWQASEFAVVELAPFTRKALSGFAMSVIVSFRDDCHNDVGLGIRCICTWETKEGHLDKIEKVFKCWNPAEAPTVEREHIFVLYDAEIHPCAGERMGQNMSADEFKFEFQTVSGDNKPLGVNCVVTDCGVEVIMNSKFDTTFSAVSRASVDIEEVPPHIPKEPEAKISFPPSSKPAKLSTVASKVKSKRFVFPGWVGCVPRVRKIKRDNKKDLMTLI</sequence>
<dbReference type="PANTHER" id="PTHR11017:SF479">
    <property type="entry name" value="DISEASE RESISTANCE PROTEIN (TIR-NBS-LRR CLASS) FAMILY"/>
    <property type="match status" value="1"/>
</dbReference>
<evidence type="ECO:0000313" key="6">
    <source>
        <dbReference type="RefSeq" id="XP_010492762.1"/>
    </source>
</evidence>
<dbReference type="SUPFAM" id="SSF52058">
    <property type="entry name" value="L domain-like"/>
    <property type="match status" value="1"/>
</dbReference>
<dbReference type="InterPro" id="IPR011713">
    <property type="entry name" value="Leu-rich_rpt_3"/>
</dbReference>
<reference evidence="5" key="1">
    <citation type="journal article" date="2014" name="Nat. Commun.">
        <title>The emerging biofuel crop Camelina sativa retains a highly undifferentiated hexaploid genome structure.</title>
        <authorList>
            <person name="Kagale S."/>
            <person name="Koh C."/>
            <person name="Nixon J."/>
            <person name="Bollina V."/>
            <person name="Clarke W.E."/>
            <person name="Tuteja R."/>
            <person name="Spillane C."/>
            <person name="Robinson S.J."/>
            <person name="Links M.G."/>
            <person name="Clarke C."/>
            <person name="Higgins E.E."/>
            <person name="Huebert T."/>
            <person name="Sharpe A.G."/>
            <person name="Parkin I.A."/>
        </authorList>
    </citation>
    <scope>NUCLEOTIDE SEQUENCE [LARGE SCALE GENOMIC DNA]</scope>
    <source>
        <strain evidence="5">cv. DH55</strain>
    </source>
</reference>
<dbReference type="Proteomes" id="UP000694864">
    <property type="component" value="Chromosome 20"/>
</dbReference>
<dbReference type="InterPro" id="IPR042197">
    <property type="entry name" value="Apaf_helical"/>
</dbReference>
<keyword evidence="1" id="KW-0433">Leucine-rich repeat</keyword>
<evidence type="ECO:0000259" key="4">
    <source>
        <dbReference type="PROSITE" id="PS50104"/>
    </source>
</evidence>